<gene>
    <name evidence="3" type="ordered locus">Dtox_1381</name>
</gene>
<evidence type="ECO:0000256" key="1">
    <source>
        <dbReference type="SAM" id="MobiDB-lite"/>
    </source>
</evidence>
<feature type="compositionally biased region" description="Basic and acidic residues" evidence="1">
    <location>
        <begin position="9"/>
        <end position="25"/>
    </location>
</feature>
<keyword evidence="2" id="KW-0472">Membrane</keyword>
<sequence length="385" mass="44162">MPSDDEQEQLTKRKDEPTNNREEIKSSEHKKSLIFKVKPVVLLLIIICLTMLLAGILITNNPKYKYIKTISDKPLAIDQAEIFGHMDIEKYNLNLAASYIKGKYMMKAPDISGTKIFYNGKLSFKPRKMTVDLSIDYLHHRYRLKAYLTGDQLILNTLGFLELYQVIVPEKQKPKLPEYIYTDEETKDYIHILWNRLENTFNNPNKTGQQAAVEQLTEFILKSVPQKYFSQDSEGWFSLSFTQPGLKEISLSLVEKVWNNSRTFAGLISQTTFDGNSMENKRIEKEIIEVISNNNLSDVKTNINQAWLSFNQVINLNKFSLSIKNNPPEYNTILDFDCGIEKSPVFPNGGSIIFKGASTTVVKKLDISLPDINEQNSINIKDIKL</sequence>
<accession>C8W6G8</accession>
<feature type="region of interest" description="Disordered" evidence="1">
    <location>
        <begin position="1"/>
        <end position="25"/>
    </location>
</feature>
<keyword evidence="2" id="KW-0812">Transmembrane</keyword>
<dbReference type="KEGG" id="dae:Dtox_1381"/>
<feature type="transmembrane region" description="Helical" evidence="2">
    <location>
        <begin position="40"/>
        <end position="58"/>
    </location>
</feature>
<protein>
    <submittedName>
        <fullName evidence="3">Uncharacterized protein</fullName>
    </submittedName>
</protein>
<reference evidence="3 4" key="1">
    <citation type="journal article" date="2009" name="Stand. Genomic Sci.">
        <title>Complete genome sequence of Desulfotomaculum acetoxidans type strain (5575).</title>
        <authorList>
            <person name="Spring S."/>
            <person name="Lapidus A."/>
            <person name="Schroder M."/>
            <person name="Gleim D."/>
            <person name="Sims D."/>
            <person name="Meincke L."/>
            <person name="Glavina Del Rio T."/>
            <person name="Tice H."/>
            <person name="Copeland A."/>
            <person name="Cheng J.F."/>
            <person name="Lucas S."/>
            <person name="Chen F."/>
            <person name="Nolan M."/>
            <person name="Bruce D."/>
            <person name="Goodwin L."/>
            <person name="Pitluck S."/>
            <person name="Ivanova N."/>
            <person name="Mavromatis K."/>
            <person name="Mikhailova N."/>
            <person name="Pati A."/>
            <person name="Chen A."/>
            <person name="Palaniappan K."/>
            <person name="Land M."/>
            <person name="Hauser L."/>
            <person name="Chang Y.J."/>
            <person name="Jeffries C.D."/>
            <person name="Chain P."/>
            <person name="Saunders E."/>
            <person name="Brettin T."/>
            <person name="Detter J.C."/>
            <person name="Goker M."/>
            <person name="Bristow J."/>
            <person name="Eisen J.A."/>
            <person name="Markowitz V."/>
            <person name="Hugenholtz P."/>
            <person name="Kyrpides N.C."/>
            <person name="Klenk H.P."/>
            <person name="Han C."/>
        </authorList>
    </citation>
    <scope>NUCLEOTIDE SEQUENCE [LARGE SCALE GENOMIC DNA]</scope>
    <source>
        <strain evidence="4">ATCC 49208 / DSM 771 / VKM B-1644</strain>
    </source>
</reference>
<evidence type="ECO:0000313" key="4">
    <source>
        <dbReference type="Proteomes" id="UP000002217"/>
    </source>
</evidence>
<dbReference type="AlphaFoldDB" id="C8W6G8"/>
<keyword evidence="4" id="KW-1185">Reference proteome</keyword>
<name>C8W6G8_DESAS</name>
<evidence type="ECO:0000313" key="3">
    <source>
        <dbReference type="EMBL" id="ACV62257.1"/>
    </source>
</evidence>
<proteinExistence type="predicted"/>
<keyword evidence="2" id="KW-1133">Transmembrane helix</keyword>
<organism evidence="3 4">
    <name type="scientific">Desulfofarcimen acetoxidans (strain ATCC 49208 / DSM 771 / KCTC 5769 / VKM B-1644 / 5575)</name>
    <name type="common">Desulfotomaculum acetoxidans</name>
    <dbReference type="NCBI Taxonomy" id="485916"/>
    <lineage>
        <taxon>Bacteria</taxon>
        <taxon>Bacillati</taxon>
        <taxon>Bacillota</taxon>
        <taxon>Clostridia</taxon>
        <taxon>Eubacteriales</taxon>
        <taxon>Peptococcaceae</taxon>
        <taxon>Desulfofarcimen</taxon>
    </lineage>
</organism>
<dbReference type="HOGENOM" id="CLU_717141_0_0_9"/>
<dbReference type="RefSeq" id="WP_015756972.1">
    <property type="nucleotide sequence ID" value="NC_013216.1"/>
</dbReference>
<dbReference type="Proteomes" id="UP000002217">
    <property type="component" value="Chromosome"/>
</dbReference>
<evidence type="ECO:0000256" key="2">
    <source>
        <dbReference type="SAM" id="Phobius"/>
    </source>
</evidence>
<dbReference type="EMBL" id="CP001720">
    <property type="protein sequence ID" value="ACV62257.1"/>
    <property type="molecule type" value="Genomic_DNA"/>
</dbReference>